<dbReference type="EMBL" id="JASBRG010000001">
    <property type="protein sequence ID" value="MDI3318769.1"/>
    <property type="molecule type" value="Genomic_DNA"/>
</dbReference>
<proteinExistence type="predicted"/>
<accession>A0ABT6R879</accession>
<evidence type="ECO:0000313" key="1">
    <source>
        <dbReference type="EMBL" id="MDI3318769.1"/>
    </source>
</evidence>
<protein>
    <submittedName>
        <fullName evidence="1">Uncharacterized protein</fullName>
    </submittedName>
</protein>
<dbReference type="RefSeq" id="WP_282332894.1">
    <property type="nucleotide sequence ID" value="NZ_JASBRG010000001.1"/>
</dbReference>
<organism evidence="1 2">
    <name type="scientific">Pinibacter soli</name>
    <dbReference type="NCBI Taxonomy" id="3044211"/>
    <lineage>
        <taxon>Bacteria</taxon>
        <taxon>Pseudomonadati</taxon>
        <taxon>Bacteroidota</taxon>
        <taxon>Chitinophagia</taxon>
        <taxon>Chitinophagales</taxon>
        <taxon>Chitinophagaceae</taxon>
        <taxon>Pinibacter</taxon>
    </lineage>
</organism>
<gene>
    <name evidence="1" type="ORF">QJ048_03245</name>
</gene>
<comment type="caution">
    <text evidence="1">The sequence shown here is derived from an EMBL/GenBank/DDBJ whole genome shotgun (WGS) entry which is preliminary data.</text>
</comment>
<dbReference type="Proteomes" id="UP001226434">
    <property type="component" value="Unassembled WGS sequence"/>
</dbReference>
<name>A0ABT6R879_9BACT</name>
<keyword evidence="2" id="KW-1185">Reference proteome</keyword>
<evidence type="ECO:0000313" key="2">
    <source>
        <dbReference type="Proteomes" id="UP001226434"/>
    </source>
</evidence>
<sequence length="159" mass="17798">MNKKILFALSVLVATQSIYSQNITTAKSLNDKLLQCSRVWPGSTAAYFMEYTIRGNSLEAVDTTNMIHGLFTVDILAFYKTNAAHISWKSIVDAQAFGKQKVKVIHPVFVLTDCCGDTSYSSDQCFLDVKKMFFDKVFNAKGTVIMMEPLVVHIPTIQK</sequence>
<reference evidence="1 2" key="1">
    <citation type="submission" date="2023-05" db="EMBL/GenBank/DDBJ databases">
        <title>Genome sequence of Pinibacter sp. MAH-24.</title>
        <authorList>
            <person name="Huq M.A."/>
        </authorList>
    </citation>
    <scope>NUCLEOTIDE SEQUENCE [LARGE SCALE GENOMIC DNA]</scope>
    <source>
        <strain evidence="1 2">MAH-24</strain>
    </source>
</reference>